<dbReference type="VEuPathDB" id="MicrosporidiaDB:NEDG_02101"/>
<reference evidence="4 5" key="1">
    <citation type="submission" date="2016-02" db="EMBL/GenBank/DDBJ databases">
        <title>Discovery of a natural microsporidian pathogen with a broad tissue tropism in Caenorhabditis elegans.</title>
        <authorList>
            <person name="Luallen R.J."/>
            <person name="Reinke A.W."/>
            <person name="Tong L."/>
            <person name="Botts M.R."/>
            <person name="Felix M.-A."/>
            <person name="Troemel E.R."/>
        </authorList>
    </citation>
    <scope>NUCLEOTIDE SEQUENCE [LARGE SCALE GENOMIC DNA]</scope>
    <source>
        <strain evidence="4 5">JUm2807</strain>
    </source>
</reference>
<gene>
    <name evidence="4" type="ORF">NEDG_02101</name>
</gene>
<dbReference type="GO" id="GO:0005840">
    <property type="term" value="C:ribosome"/>
    <property type="evidence" value="ECO:0007669"/>
    <property type="project" value="UniProtKB-KW"/>
</dbReference>
<dbReference type="Gene3D" id="3.30.1370.30">
    <property type="match status" value="1"/>
</dbReference>
<dbReference type="GeneID" id="93648451"/>
<accession>A0A177EM45</accession>
<dbReference type="OrthoDB" id="10250260at2759"/>
<sequence>MDQLTAALKCINNANTSGKKEVLVRAPNKVIKNFLEYMQSKGYLSDIEYVDDHRKGKAIVTLNGRLNKCGSICPRFDVPFNHLERWSSRVLPARQFGHVVITTSKGILDHKECVEKHTGGKILGFFY</sequence>
<dbReference type="InterPro" id="IPR000630">
    <property type="entry name" value="Ribosomal_uS8"/>
</dbReference>
<protein>
    <submittedName>
        <fullName evidence="4">Small subunit ribosomal protein S15Ae</fullName>
    </submittedName>
</protein>
<dbReference type="GO" id="GO:1990904">
    <property type="term" value="C:ribonucleoprotein complex"/>
    <property type="evidence" value="ECO:0007669"/>
    <property type="project" value="UniProtKB-KW"/>
</dbReference>
<evidence type="ECO:0000256" key="2">
    <source>
        <dbReference type="ARBA" id="ARBA00022980"/>
    </source>
</evidence>
<keyword evidence="3" id="KW-0687">Ribonucleoprotein</keyword>
<evidence type="ECO:0000256" key="1">
    <source>
        <dbReference type="ARBA" id="ARBA00006471"/>
    </source>
</evidence>
<dbReference type="FunFam" id="3.30.1490.10:FF:000002">
    <property type="entry name" value="40S ribosomal protein S15a"/>
    <property type="match status" value="1"/>
</dbReference>
<keyword evidence="5" id="KW-1185">Reference proteome</keyword>
<proteinExistence type="inferred from homology"/>
<dbReference type="InterPro" id="IPR035987">
    <property type="entry name" value="Ribosomal_uS8_sf"/>
</dbReference>
<dbReference type="SUPFAM" id="SSF56047">
    <property type="entry name" value="Ribosomal protein S8"/>
    <property type="match status" value="1"/>
</dbReference>
<keyword evidence="2 4" id="KW-0689">Ribosomal protein</keyword>
<dbReference type="RefSeq" id="XP_067545675.1">
    <property type="nucleotide sequence ID" value="XM_067689519.1"/>
</dbReference>
<evidence type="ECO:0000313" key="4">
    <source>
        <dbReference type="EMBL" id="OAG32182.1"/>
    </source>
</evidence>
<dbReference type="EMBL" id="LTDL01000011">
    <property type="protein sequence ID" value="OAG32182.1"/>
    <property type="molecule type" value="Genomic_DNA"/>
</dbReference>
<dbReference type="Proteomes" id="UP000185944">
    <property type="component" value="Unassembled WGS sequence"/>
</dbReference>
<dbReference type="PANTHER" id="PTHR11758">
    <property type="entry name" value="40S RIBOSOMAL PROTEIN S15A"/>
    <property type="match status" value="1"/>
</dbReference>
<name>A0A177EM45_9MICR</name>
<dbReference type="GO" id="GO:0006412">
    <property type="term" value="P:translation"/>
    <property type="evidence" value="ECO:0007669"/>
    <property type="project" value="InterPro"/>
</dbReference>
<organism evidence="4 5">
    <name type="scientific">Nematocida displodere</name>
    <dbReference type="NCBI Taxonomy" id="1805483"/>
    <lineage>
        <taxon>Eukaryota</taxon>
        <taxon>Fungi</taxon>
        <taxon>Fungi incertae sedis</taxon>
        <taxon>Microsporidia</taxon>
        <taxon>Nematocida</taxon>
    </lineage>
</organism>
<dbReference type="Pfam" id="PF00410">
    <property type="entry name" value="Ribosomal_S8"/>
    <property type="match status" value="1"/>
</dbReference>
<dbReference type="AlphaFoldDB" id="A0A177EM45"/>
<dbReference type="Gene3D" id="3.30.1490.10">
    <property type="match status" value="1"/>
</dbReference>
<dbReference type="STRING" id="1805483.A0A177EM45"/>
<comment type="similarity">
    <text evidence="1">Belongs to the universal ribosomal protein uS8 family.</text>
</comment>
<comment type="caution">
    <text evidence="4">The sequence shown here is derived from an EMBL/GenBank/DDBJ whole genome shotgun (WGS) entry which is preliminary data.</text>
</comment>
<evidence type="ECO:0000256" key="3">
    <source>
        <dbReference type="ARBA" id="ARBA00023274"/>
    </source>
</evidence>
<evidence type="ECO:0000313" key="5">
    <source>
        <dbReference type="Proteomes" id="UP000185944"/>
    </source>
</evidence>
<dbReference type="NCBIfam" id="NF003115">
    <property type="entry name" value="PRK04034.1"/>
    <property type="match status" value="1"/>
</dbReference>
<dbReference type="GO" id="GO:0003735">
    <property type="term" value="F:structural constituent of ribosome"/>
    <property type="evidence" value="ECO:0007669"/>
    <property type="project" value="InterPro"/>
</dbReference>